<dbReference type="InterPro" id="IPR011330">
    <property type="entry name" value="Glyco_hydro/deAcase_b/a-brl"/>
</dbReference>
<comment type="caution">
    <text evidence="1">The sequence shown here is derived from an EMBL/GenBank/DDBJ whole genome shotgun (WGS) entry which is preliminary data.</text>
</comment>
<reference evidence="1 2" key="1">
    <citation type="submission" date="2018-11" db="EMBL/GenBank/DDBJ databases">
        <title>Genomic Encyclopedia of Type Strains, Phase IV (KMG-IV): sequencing the most valuable type-strain genomes for metagenomic binning, comparative biology and taxonomic classification.</title>
        <authorList>
            <person name="Goeker M."/>
        </authorList>
    </citation>
    <scope>NUCLEOTIDE SEQUENCE [LARGE SCALE GENOMIC DNA]</scope>
    <source>
        <strain evidence="1 2">DSM 16974</strain>
    </source>
</reference>
<dbReference type="Proteomes" id="UP000273643">
    <property type="component" value="Unassembled WGS sequence"/>
</dbReference>
<organism evidence="1 2">
    <name type="scientific">Marinimicrobium koreense</name>
    <dbReference type="NCBI Taxonomy" id="306545"/>
    <lineage>
        <taxon>Bacteria</taxon>
        <taxon>Pseudomonadati</taxon>
        <taxon>Pseudomonadota</taxon>
        <taxon>Gammaproteobacteria</taxon>
        <taxon>Cellvibrionales</taxon>
        <taxon>Cellvibrionaceae</taxon>
        <taxon>Marinimicrobium</taxon>
    </lineage>
</organism>
<dbReference type="EMBL" id="RJUK01000003">
    <property type="protein sequence ID" value="ROQ18154.1"/>
    <property type="molecule type" value="Genomic_DNA"/>
</dbReference>
<keyword evidence="2" id="KW-1185">Reference proteome</keyword>
<name>A0A3N1NE23_9GAMM</name>
<dbReference type="InterPro" id="IPR018763">
    <property type="entry name" value="DUF2334"/>
</dbReference>
<dbReference type="GO" id="GO:0005975">
    <property type="term" value="P:carbohydrate metabolic process"/>
    <property type="evidence" value="ECO:0007669"/>
    <property type="project" value="InterPro"/>
</dbReference>
<evidence type="ECO:0000313" key="2">
    <source>
        <dbReference type="Proteomes" id="UP000273643"/>
    </source>
</evidence>
<sequence>MEALLSIHDVMPETLDRVEALLSMVPVSARPGTVLLVVPGRDWRPGDLARLGCWQSRGLELAGHGWFHRAERVRGWYHRCHARLISRQAAEHLSQPRAALKALLADNHRWFARHRLAPPELYVPPAWALGELRGEDLAESPFTYVETTSGLLHTATGVRRRLPLVGFEADTPLRAVGLRFWNRCNRGFTSERHPLRIALHPGDAELHLAGDLSQTLAPLTRCIDYRALF</sequence>
<proteinExistence type="predicted"/>
<evidence type="ECO:0008006" key="3">
    <source>
        <dbReference type="Google" id="ProtNLM"/>
    </source>
</evidence>
<accession>A0A3N1NE23</accession>
<dbReference type="OrthoDB" id="9793440at2"/>
<evidence type="ECO:0000313" key="1">
    <source>
        <dbReference type="EMBL" id="ROQ18154.1"/>
    </source>
</evidence>
<protein>
    <recommendedName>
        <fullName evidence="3">DUF2334 domain-containing protein</fullName>
    </recommendedName>
</protein>
<dbReference type="Pfam" id="PF10096">
    <property type="entry name" value="DUF2334"/>
    <property type="match status" value="1"/>
</dbReference>
<dbReference type="RefSeq" id="WP_123639463.1">
    <property type="nucleotide sequence ID" value="NZ_RJUK01000003.1"/>
</dbReference>
<dbReference type="AlphaFoldDB" id="A0A3N1NE23"/>
<gene>
    <name evidence="1" type="ORF">EDC38_3128</name>
</gene>
<dbReference type="SUPFAM" id="SSF88713">
    <property type="entry name" value="Glycoside hydrolase/deacetylase"/>
    <property type="match status" value="1"/>
</dbReference>
<dbReference type="CDD" id="cd11374">
    <property type="entry name" value="CE4_u10"/>
    <property type="match status" value="1"/>
</dbReference>